<evidence type="ECO:0008006" key="3">
    <source>
        <dbReference type="Google" id="ProtNLM"/>
    </source>
</evidence>
<dbReference type="EMBL" id="WWEU01000002">
    <property type="protein sequence ID" value="MYM58784.1"/>
    <property type="molecule type" value="Genomic_DNA"/>
</dbReference>
<dbReference type="Gene3D" id="1.20.910.10">
    <property type="entry name" value="Heme oxygenase-like"/>
    <property type="match status" value="1"/>
</dbReference>
<accession>A0A6L8LRR1</accession>
<dbReference type="AlphaFoldDB" id="A0A6L8LRR1"/>
<comment type="caution">
    <text evidence="1">The sequence shown here is derived from an EMBL/GenBank/DDBJ whole genome shotgun (WGS) entry which is preliminary data.</text>
</comment>
<dbReference type="SUPFAM" id="SSF48613">
    <property type="entry name" value="Heme oxygenase-like"/>
    <property type="match status" value="1"/>
</dbReference>
<dbReference type="Proteomes" id="UP000478571">
    <property type="component" value="Unassembled WGS sequence"/>
</dbReference>
<name>A0A6L8LRR1_9VIBR</name>
<keyword evidence="2" id="KW-1185">Reference proteome</keyword>
<dbReference type="Pfam" id="PF14518">
    <property type="entry name" value="Haem_oxygenas_2"/>
    <property type="match status" value="1"/>
</dbReference>
<organism evidence="1 2">
    <name type="scientific">Vibrio tetraodonis subsp. pristinus</name>
    <dbReference type="NCBI Taxonomy" id="2695891"/>
    <lineage>
        <taxon>Bacteria</taxon>
        <taxon>Pseudomonadati</taxon>
        <taxon>Pseudomonadota</taxon>
        <taxon>Gammaproteobacteria</taxon>
        <taxon>Vibrionales</taxon>
        <taxon>Vibrionaceae</taxon>
        <taxon>Vibrio</taxon>
    </lineage>
</organism>
<protein>
    <recommendedName>
        <fullName evidence="3">Iron-containing redox enzyme family protein</fullName>
    </recommendedName>
</protein>
<reference evidence="1 2" key="1">
    <citation type="submission" date="2020-01" db="EMBL/GenBank/DDBJ databases">
        <title>Draft Genome Sequence of Vibrio sp. strain OCN044, Isolated from a Healthy Coral at Palmyra Atoll.</title>
        <authorList>
            <person name="Videau P."/>
            <person name="Loughran R."/>
            <person name="Esquivel A."/>
            <person name="Deadmond M."/>
            <person name="Paddock B.E."/>
            <person name="Saw J.H."/>
            <person name="Ushijima B."/>
        </authorList>
    </citation>
    <scope>NUCLEOTIDE SEQUENCE [LARGE SCALE GENOMIC DNA]</scope>
    <source>
        <strain evidence="1 2">OCN044</strain>
    </source>
</reference>
<dbReference type="InterPro" id="IPR016084">
    <property type="entry name" value="Haem_Oase-like_multi-hlx"/>
</dbReference>
<dbReference type="RefSeq" id="WP_160927995.1">
    <property type="nucleotide sequence ID" value="NZ_WWEU01000002.1"/>
</dbReference>
<proteinExistence type="predicted"/>
<sequence>MSIQLNSNNLDKLDSFLSELEFHRIFNNNYFTHLTKHKWSAASYELFRANFFYRTELTVKGIAHVCSRSAAVNDMDTLILFSYILGEETGMGNKEHCHEIFMENALNLFGSSEFDLTPLKVRDSSISPFILEETLQYRERIQELITDSYPKMLGVVMALETHADKMLTAFREAFRLTRKNLDRDTYLKSVEVYFNAHVDNGVEERHAEDAKQCVINNCHTDDDLKDIIYGATEMLKIQEAMWSALYEKTIELEKQSQFVGSDCTHA</sequence>
<evidence type="ECO:0000313" key="1">
    <source>
        <dbReference type="EMBL" id="MYM58784.1"/>
    </source>
</evidence>
<evidence type="ECO:0000313" key="2">
    <source>
        <dbReference type="Proteomes" id="UP000478571"/>
    </source>
</evidence>
<gene>
    <name evidence="1" type="ORF">GTG28_06075</name>
</gene>